<dbReference type="PANTHER" id="PTHR13663:SF2">
    <property type="entry name" value="SIMILAR TO RIKEN CDNA 6430548M08"/>
    <property type="match status" value="1"/>
</dbReference>
<dbReference type="InterPro" id="IPR022096">
    <property type="entry name" value="SBF1/SBF2"/>
</dbReference>
<name>A0A8J4WL78_9TREM</name>
<feature type="compositionally biased region" description="Polar residues" evidence="1">
    <location>
        <begin position="108"/>
        <end position="143"/>
    </location>
</feature>
<accession>A0A8J4WL78</accession>
<keyword evidence="4" id="KW-1185">Reference proteome</keyword>
<dbReference type="Pfam" id="PF12335">
    <property type="entry name" value="SBF2"/>
    <property type="match status" value="1"/>
</dbReference>
<comment type="caution">
    <text evidence="3">The sequence shown here is derived from an EMBL/GenBank/DDBJ whole genome shotgun (WGS) entry which is preliminary data.</text>
</comment>
<evidence type="ECO:0000313" key="3">
    <source>
        <dbReference type="EMBL" id="KAF5406206.1"/>
    </source>
</evidence>
<evidence type="ECO:0000313" key="4">
    <source>
        <dbReference type="Proteomes" id="UP000748531"/>
    </source>
</evidence>
<dbReference type="OrthoDB" id="6268344at2759"/>
<dbReference type="AlphaFoldDB" id="A0A8J4WL78"/>
<protein>
    <recommendedName>
        <fullName evidence="2">SBF1/SBF2 domain-containing protein</fullName>
    </recommendedName>
</protein>
<dbReference type="PANTHER" id="PTHR13663">
    <property type="entry name" value="SIMILAR TO RIKEN CDNA 6430548M08"/>
    <property type="match status" value="1"/>
</dbReference>
<proteinExistence type="predicted"/>
<gene>
    <name evidence="3" type="ORF">PHET_00279</name>
</gene>
<feature type="compositionally biased region" description="Basic and acidic residues" evidence="1">
    <location>
        <begin position="196"/>
        <end position="225"/>
    </location>
</feature>
<dbReference type="InterPro" id="IPR039872">
    <property type="entry name" value="KIAA0513"/>
</dbReference>
<sequence length="482" mass="53854">MSFGNFLRKLSFESDRSTHIPGTTESAEHTGMSSIFAAPGKLFDSVNAKTGHLVSDLNQKLDLSGKLDTLKQVSVNKFEHVVHGSPTMKETRPDECTTSVPPRAPLSNPFNTDDQTSNSTGATIETEKSNPSLRRQSTHTSANRPPRPPPPTAAALSRAMSLDETNLSKHIPKEQKAGKRTILSPKLEPSSELDEEKSMQHAQDMEDGRGFLSSDQKRQSDKLSDDDGDSSASEYGAHGDHPVYMPEPVTAIRPSMEEQEQMQEAGLTSTALSADSDSAQLSAFMDLCVSALLRGRWNEVQQRDSELQSLLQTSSGRMAFVNQMEEESVRTDGLISSDGLPVLLEKIAYLLNECQDAEDFAPARKLLTSSLLYYVEDPSRSTERTFLFSYIKPQPIWHTLRFWNACFFQSVQEARAKLAEKTQSDKRPEEIVFDQLKSYLNTMNVFELHTTIKQEFLRKHSGLFNLTDDEIQTLRGIIQEEN</sequence>
<organism evidence="3 4">
    <name type="scientific">Paragonimus heterotremus</name>
    <dbReference type="NCBI Taxonomy" id="100268"/>
    <lineage>
        <taxon>Eukaryota</taxon>
        <taxon>Metazoa</taxon>
        <taxon>Spiralia</taxon>
        <taxon>Lophotrochozoa</taxon>
        <taxon>Platyhelminthes</taxon>
        <taxon>Trematoda</taxon>
        <taxon>Digenea</taxon>
        <taxon>Plagiorchiida</taxon>
        <taxon>Troglotremata</taxon>
        <taxon>Troglotrematidae</taxon>
        <taxon>Paragonimus</taxon>
    </lineage>
</organism>
<evidence type="ECO:0000256" key="1">
    <source>
        <dbReference type="SAM" id="MobiDB-lite"/>
    </source>
</evidence>
<dbReference type="EMBL" id="LUCH01000068">
    <property type="protein sequence ID" value="KAF5406206.1"/>
    <property type="molecule type" value="Genomic_DNA"/>
</dbReference>
<reference evidence="3" key="1">
    <citation type="submission" date="2019-05" db="EMBL/GenBank/DDBJ databases">
        <title>Annotation for the trematode Paragonimus heterotremus.</title>
        <authorList>
            <person name="Choi Y.-J."/>
        </authorList>
    </citation>
    <scope>NUCLEOTIDE SEQUENCE</scope>
    <source>
        <strain evidence="3">LC</strain>
    </source>
</reference>
<dbReference type="Proteomes" id="UP000748531">
    <property type="component" value="Unassembled WGS sequence"/>
</dbReference>
<feature type="domain" description="SBF1/SBF2" evidence="2">
    <location>
        <begin position="287"/>
        <end position="430"/>
    </location>
</feature>
<feature type="region of interest" description="Disordered" evidence="1">
    <location>
        <begin position="84"/>
        <end position="247"/>
    </location>
</feature>
<evidence type="ECO:0000259" key="2">
    <source>
        <dbReference type="Pfam" id="PF12335"/>
    </source>
</evidence>